<feature type="signal peptide" evidence="2">
    <location>
        <begin position="1"/>
        <end position="27"/>
    </location>
</feature>
<dbReference type="RefSeq" id="XP_007830400.1">
    <property type="nucleotide sequence ID" value="XM_007832209.1"/>
</dbReference>
<dbReference type="CDD" id="cd23668">
    <property type="entry name" value="GH55_beta13glucanase-like"/>
    <property type="match status" value="1"/>
</dbReference>
<dbReference type="InterPro" id="IPR018392">
    <property type="entry name" value="LysM"/>
</dbReference>
<dbReference type="OMA" id="VEIQDMM"/>
<dbReference type="PANTHER" id="PTHR33928:SF2">
    <property type="entry name" value="PECTATE LYASE SUPERFAMILY PROTEIN DOMAIN-CONTAINING PROTEIN-RELATED"/>
    <property type="match status" value="1"/>
</dbReference>
<evidence type="ECO:0000313" key="5">
    <source>
        <dbReference type="Proteomes" id="UP000030651"/>
    </source>
</evidence>
<dbReference type="Gene3D" id="3.10.350.10">
    <property type="entry name" value="LysM domain"/>
    <property type="match status" value="3"/>
</dbReference>
<dbReference type="Pfam" id="PF12708">
    <property type="entry name" value="Pect-lyase_RHGA_epim"/>
    <property type="match status" value="2"/>
</dbReference>
<dbReference type="InterPro" id="IPR011050">
    <property type="entry name" value="Pectin_lyase_fold/virulence"/>
</dbReference>
<dbReference type="InterPro" id="IPR012334">
    <property type="entry name" value="Pectin_lyas_fold"/>
</dbReference>
<dbReference type="SMART" id="SM00257">
    <property type="entry name" value="LysM"/>
    <property type="match status" value="3"/>
</dbReference>
<dbReference type="EMBL" id="KI912110">
    <property type="protein sequence ID" value="ETS85603.1"/>
    <property type="molecule type" value="Genomic_DNA"/>
</dbReference>
<organism evidence="4 5">
    <name type="scientific">Pestalotiopsis fici (strain W106-1 / CGMCC3.15140)</name>
    <dbReference type="NCBI Taxonomy" id="1229662"/>
    <lineage>
        <taxon>Eukaryota</taxon>
        <taxon>Fungi</taxon>
        <taxon>Dikarya</taxon>
        <taxon>Ascomycota</taxon>
        <taxon>Pezizomycotina</taxon>
        <taxon>Sordariomycetes</taxon>
        <taxon>Xylariomycetidae</taxon>
        <taxon>Amphisphaeriales</taxon>
        <taxon>Sporocadaceae</taxon>
        <taxon>Pestalotiopsis</taxon>
    </lineage>
</organism>
<dbReference type="InParanoid" id="W3XHP3"/>
<dbReference type="FunFam" id="2.160.20.10:FF:000049">
    <property type="entry name" value="Putative exo-beta-1,3-glucanase"/>
    <property type="match status" value="1"/>
</dbReference>
<dbReference type="InterPro" id="IPR039279">
    <property type="entry name" value="QRT3-like"/>
</dbReference>
<dbReference type="Gene3D" id="2.160.20.10">
    <property type="entry name" value="Single-stranded right-handed beta-helix, Pectin lyase-like"/>
    <property type="match status" value="2"/>
</dbReference>
<dbReference type="GeneID" id="19268641"/>
<dbReference type="KEGG" id="pfy:PFICI_03628"/>
<dbReference type="HOGENOM" id="CLU_002540_4_1_1"/>
<dbReference type="GO" id="GO:0004650">
    <property type="term" value="F:polygalacturonase activity"/>
    <property type="evidence" value="ECO:0007669"/>
    <property type="project" value="InterPro"/>
</dbReference>
<feature type="chain" id="PRO_5004834584" description="LysM domain-containing protein" evidence="2">
    <location>
        <begin position="28"/>
        <end position="1383"/>
    </location>
</feature>
<feature type="domain" description="LysM" evidence="3">
    <location>
        <begin position="1164"/>
        <end position="1210"/>
    </location>
</feature>
<evidence type="ECO:0000256" key="2">
    <source>
        <dbReference type="SAM" id="SignalP"/>
    </source>
</evidence>
<dbReference type="PROSITE" id="PS51782">
    <property type="entry name" value="LYSM"/>
    <property type="match status" value="2"/>
</dbReference>
<dbReference type="CDD" id="cd00118">
    <property type="entry name" value="LysM"/>
    <property type="match status" value="3"/>
</dbReference>
<protein>
    <recommendedName>
        <fullName evidence="3">LysM domain-containing protein</fullName>
    </recommendedName>
</protein>
<dbReference type="Pfam" id="PF01476">
    <property type="entry name" value="LysM"/>
    <property type="match status" value="2"/>
</dbReference>
<accession>W3XHP3</accession>
<sequence>MEHHGALTMRVALAILLVTTFLTQVLASHNHGSHHVHPSSSSVSARNESETSREAAAAAVEAALASLGLLNKARIENPHFNSYTLKSGDDTADPAPSINISAATEDGITRRFRRRQENSTVDEVDTSYSISPELAQAAKVMAESTPQIPSGNHSDVAAAMKEKYTHSTNDTNVPQSHKTPEGRLSVYGDDGDMTNGTANVKRADEWWMVGMASNGKSPHAPDDYKVWRNVKDYGAKGDGVTDDTEAINRAVSEGGRCGANCGSSTVYPAVVYFPPGVYLVSSPIIQYFNTEFLGDPLNIPTLLAASSFVGQGVITSDVYVSDNSEWYLNTANFLRSVRNFKIDIRPASPWSYICAIHWQVAQATSLENLEIYMLYDSDVPGHNQQGIYMENGSGGYLADIIFVGGHFGAYFGNQQFTTSHLIFVNSVIGLQVHWDWAWTMQDFIFESCTTGLLVVGGAGGSMSNGQNLGSLVLVDSIIANTPRAIVTTLSSDSSTSFYLQNVGFFNTEVAVTDDSTGNALLAGGNQVVVDSWGFGRVIDNTDNTGETFFANGEYIAIMDRNTALLGDAYNQMAPNFFTRRRPGYLDVASSKVMNVKTLGAVGDGVADDTNALNSILEGAANTSSVVFFPYGIYLVTDTLRVPLGSRIIGQVWPQIMGTGEKFSDESQPRAVVQVGKTGDVGIAEISNMMVTVRGATAGAVVIEWNVAESSLGAAGMWDTHVRVGGAAGSDLSLAQCPKQSGMVNPHCKAASLLMHLTPKSTAYLENVWLWAADHDLDDSSLGQIDVYSGRGLLVESEKAWLWGTSVEHSVLYQYQFSGAENVVMGMIQTESPYFQPVPLAPAPFTTGMFPNDPTFTNCVGASSPRCAVSWAVRIIDSSSLYMLGAGLYSWFDDYDQDCVSTGDCQERGFEIRESTDIWLYNLCTKAIQEMVSPLGSVPTYAKDNVNGFLSSILAWLHGSTQIVGQRDFPGFRVWTPGMLDKANGALLSESCRNALTEIIACDNRTESFQMPGLRSWLGTVEDTDSVCMDSCGESLQSWFDSVSIACDGRLINDALPTLLGGRIWTNWNQTCLKDPATGKYCGEIIDDFSLVSSIENMPRDELCSFCWIEHYAIPQRSQYSNYDEFLQSQLDYTASQCGQGDIDTSIPDSPFRTDESSTYCQSNYWYTTSDGDTCDSIAESNSVSSAALYQGNPDTIYNCSSIAAGTDLCMPASCELIWVVQPGDTCTSIEYNVTASTMSSVFGNIKKYNRWVDRDCTNLHAAGDAVFGHVVCLSPQNGLFSANASMPGDTTIPAANTGYTNYISDPPEGATVAEGTTMNCGTWHIVVEDDTCGTIAFTSGTTIYIFMEVNPSVGTDIQSCTSQLVIGDAYCAVPHSAWDQVSR</sequence>
<proteinExistence type="predicted"/>
<name>W3XHP3_PESFW</name>
<dbReference type="InterPro" id="IPR036779">
    <property type="entry name" value="LysM_dom_sf"/>
</dbReference>
<dbReference type="PANTHER" id="PTHR33928">
    <property type="entry name" value="POLYGALACTURONASE QRT3"/>
    <property type="match status" value="1"/>
</dbReference>
<dbReference type="SUPFAM" id="SSF51126">
    <property type="entry name" value="Pectin lyase-like"/>
    <property type="match status" value="2"/>
</dbReference>
<keyword evidence="2" id="KW-0732">Signal</keyword>
<feature type="compositionally biased region" description="Polar residues" evidence="1">
    <location>
        <begin position="166"/>
        <end position="177"/>
    </location>
</feature>
<reference evidence="5" key="1">
    <citation type="journal article" date="2015" name="BMC Genomics">
        <title>Genomic and transcriptomic analysis of the endophytic fungus Pestalotiopsis fici reveals its lifestyle and high potential for synthesis of natural products.</title>
        <authorList>
            <person name="Wang X."/>
            <person name="Zhang X."/>
            <person name="Liu L."/>
            <person name="Xiang M."/>
            <person name="Wang W."/>
            <person name="Sun X."/>
            <person name="Che Y."/>
            <person name="Guo L."/>
            <person name="Liu G."/>
            <person name="Guo L."/>
            <person name="Wang C."/>
            <person name="Yin W.B."/>
            <person name="Stadler M."/>
            <person name="Zhang X."/>
            <person name="Liu X."/>
        </authorList>
    </citation>
    <scope>NUCLEOTIDE SEQUENCE [LARGE SCALE GENOMIC DNA]</scope>
    <source>
        <strain evidence="5">W106-1 / CGMCC3.15140</strain>
    </source>
</reference>
<feature type="region of interest" description="Disordered" evidence="1">
    <location>
        <begin position="31"/>
        <end position="54"/>
    </location>
</feature>
<dbReference type="eggNOG" id="ENOG502SK24">
    <property type="taxonomic scope" value="Eukaryota"/>
</dbReference>
<keyword evidence="5" id="KW-1185">Reference proteome</keyword>
<dbReference type="InterPro" id="IPR024535">
    <property type="entry name" value="RHGA/B-epi-like_pectate_lyase"/>
</dbReference>
<feature type="region of interest" description="Disordered" evidence="1">
    <location>
        <begin position="166"/>
        <end position="193"/>
    </location>
</feature>
<dbReference type="Proteomes" id="UP000030651">
    <property type="component" value="Unassembled WGS sequence"/>
</dbReference>
<evidence type="ECO:0000256" key="1">
    <source>
        <dbReference type="SAM" id="MobiDB-lite"/>
    </source>
</evidence>
<gene>
    <name evidence="4" type="ORF">PFICI_03628</name>
</gene>
<dbReference type="OrthoDB" id="4726963at2759"/>
<feature type="domain" description="LysM" evidence="3">
    <location>
        <begin position="1322"/>
        <end position="1372"/>
    </location>
</feature>
<dbReference type="SUPFAM" id="SSF54106">
    <property type="entry name" value="LysM domain"/>
    <property type="match status" value="1"/>
</dbReference>
<evidence type="ECO:0000259" key="3">
    <source>
        <dbReference type="PROSITE" id="PS51782"/>
    </source>
</evidence>
<evidence type="ECO:0000313" key="4">
    <source>
        <dbReference type="EMBL" id="ETS85603.1"/>
    </source>
</evidence>